<dbReference type="Pfam" id="PF03016">
    <property type="entry name" value="Exostosin_GT47"/>
    <property type="match status" value="1"/>
</dbReference>
<dbReference type="GO" id="GO:0000139">
    <property type="term" value="C:Golgi membrane"/>
    <property type="evidence" value="ECO:0007669"/>
    <property type="project" value="UniProtKB-SubCell"/>
</dbReference>
<dbReference type="OrthoDB" id="1924787at2759"/>
<feature type="domain" description="Exostosin GT47" evidence="7">
    <location>
        <begin position="94"/>
        <end position="427"/>
    </location>
</feature>
<dbReference type="PANTHER" id="PTHR11062">
    <property type="entry name" value="EXOSTOSIN HEPARAN SULFATE GLYCOSYLTRANSFERASE -RELATED"/>
    <property type="match status" value="1"/>
</dbReference>
<keyword evidence="6" id="KW-1133">Transmembrane helix</keyword>
<evidence type="ECO:0000256" key="4">
    <source>
        <dbReference type="ARBA" id="ARBA00022968"/>
    </source>
</evidence>
<gene>
    <name evidence="8" type="ORF">ZOSMA_2G01460</name>
</gene>
<name>A0A0K9PB01_ZOSMR</name>
<comment type="caution">
    <text evidence="8">The sequence shown here is derived from an EMBL/GenBank/DDBJ whole genome shotgun (WGS) entry which is preliminary data.</text>
</comment>
<dbReference type="GO" id="GO:0009969">
    <property type="term" value="P:xyloglucan biosynthetic process"/>
    <property type="evidence" value="ECO:0000318"/>
    <property type="project" value="GO_Central"/>
</dbReference>
<evidence type="ECO:0000256" key="5">
    <source>
        <dbReference type="ARBA" id="ARBA00023034"/>
    </source>
</evidence>
<dbReference type="AlphaFoldDB" id="A0A0K9PB01"/>
<feature type="transmembrane region" description="Helical" evidence="6">
    <location>
        <begin position="23"/>
        <end position="48"/>
    </location>
</feature>
<dbReference type="InterPro" id="IPR040911">
    <property type="entry name" value="Exostosin_GT47"/>
</dbReference>
<dbReference type="InterPro" id="IPR004263">
    <property type="entry name" value="Exostosin"/>
</dbReference>
<keyword evidence="6" id="KW-0812">Transmembrane</keyword>
<reference evidence="9" key="1">
    <citation type="journal article" date="2016" name="Nature">
        <title>The genome of the seagrass Zostera marina reveals angiosperm adaptation to the sea.</title>
        <authorList>
            <person name="Olsen J.L."/>
            <person name="Rouze P."/>
            <person name="Verhelst B."/>
            <person name="Lin Y.-C."/>
            <person name="Bayer T."/>
            <person name="Collen J."/>
            <person name="Dattolo E."/>
            <person name="De Paoli E."/>
            <person name="Dittami S."/>
            <person name="Maumus F."/>
            <person name="Michel G."/>
            <person name="Kersting A."/>
            <person name="Lauritano C."/>
            <person name="Lohaus R."/>
            <person name="Toepel M."/>
            <person name="Tonon T."/>
            <person name="Vanneste K."/>
            <person name="Amirebrahimi M."/>
            <person name="Brakel J."/>
            <person name="Bostroem C."/>
            <person name="Chovatia M."/>
            <person name="Grimwood J."/>
            <person name="Jenkins J.W."/>
            <person name="Jueterbock A."/>
            <person name="Mraz A."/>
            <person name="Stam W.T."/>
            <person name="Tice H."/>
            <person name="Bornberg-Bauer E."/>
            <person name="Green P.J."/>
            <person name="Pearson G.A."/>
            <person name="Procaccini G."/>
            <person name="Duarte C.M."/>
            <person name="Schmutz J."/>
            <person name="Reusch T.B.H."/>
            <person name="Van de Peer Y."/>
        </authorList>
    </citation>
    <scope>NUCLEOTIDE SEQUENCE [LARGE SCALE GENOMIC DNA]</scope>
    <source>
        <strain evidence="9">cv. Finnish</strain>
    </source>
</reference>
<dbReference type="GO" id="GO:0008378">
    <property type="term" value="F:galactosyltransferase activity"/>
    <property type="evidence" value="ECO:0000318"/>
    <property type="project" value="GO_Central"/>
</dbReference>
<evidence type="ECO:0000256" key="3">
    <source>
        <dbReference type="ARBA" id="ARBA00022676"/>
    </source>
</evidence>
<comment type="similarity">
    <text evidence="2">Belongs to the glycosyltransferase 47 family.</text>
</comment>
<keyword evidence="8" id="KW-0808">Transferase</keyword>
<keyword evidence="4" id="KW-0735">Signal-anchor</keyword>
<evidence type="ECO:0000256" key="6">
    <source>
        <dbReference type="SAM" id="Phobius"/>
    </source>
</evidence>
<dbReference type="STRING" id="29655.A0A0K9PB01"/>
<keyword evidence="5" id="KW-0333">Golgi apparatus</keyword>
<evidence type="ECO:0000259" key="7">
    <source>
        <dbReference type="Pfam" id="PF03016"/>
    </source>
</evidence>
<accession>A0A0K9PB01</accession>
<evidence type="ECO:0000256" key="2">
    <source>
        <dbReference type="ARBA" id="ARBA00010271"/>
    </source>
</evidence>
<keyword evidence="3" id="KW-0328">Glycosyltransferase</keyword>
<dbReference type="EMBL" id="LFYR01000981">
    <property type="protein sequence ID" value="KMZ66134.1"/>
    <property type="molecule type" value="Genomic_DNA"/>
</dbReference>
<dbReference type="OMA" id="ASLPNWY"/>
<keyword evidence="6" id="KW-0472">Membrane</keyword>
<dbReference type="PANTHER" id="PTHR11062:SF214">
    <property type="entry name" value="XYLOGLUCAN GALACTOSYLTRANSFERASE XLT2"/>
    <property type="match status" value="1"/>
</dbReference>
<evidence type="ECO:0000256" key="1">
    <source>
        <dbReference type="ARBA" id="ARBA00004323"/>
    </source>
</evidence>
<evidence type="ECO:0000313" key="8">
    <source>
        <dbReference type="EMBL" id="KMZ66134.1"/>
    </source>
</evidence>
<proteinExistence type="inferred from homology"/>
<organism evidence="8 9">
    <name type="scientific">Zostera marina</name>
    <name type="common">Eelgrass</name>
    <dbReference type="NCBI Taxonomy" id="29655"/>
    <lineage>
        <taxon>Eukaryota</taxon>
        <taxon>Viridiplantae</taxon>
        <taxon>Streptophyta</taxon>
        <taxon>Embryophyta</taxon>
        <taxon>Tracheophyta</taxon>
        <taxon>Spermatophyta</taxon>
        <taxon>Magnoliopsida</taxon>
        <taxon>Liliopsida</taxon>
        <taxon>Zosteraceae</taxon>
        <taxon>Zostera</taxon>
    </lineage>
</organism>
<protein>
    <submittedName>
        <fullName evidence="8">Glycosyltransferase, family GT47</fullName>
    </submittedName>
</protein>
<dbReference type="Proteomes" id="UP000036987">
    <property type="component" value="Unassembled WGS sequence"/>
</dbReference>
<comment type="subcellular location">
    <subcellularLocation>
        <location evidence="1">Golgi apparatus membrane</location>
        <topology evidence="1">Single-pass type II membrane protein</topology>
    </subcellularLocation>
</comment>
<sequence>MLPTADIPIKPKLSFSDLNHSRFFLIITILTLQTCLIITCRFVSVPFFSSSSTITRPSLPNSVEPTSTTTAATTPKPIKAANTTTVVGHSCLVGKIYVYDLPSIFNRDLVNACDDLNPWKSRCSALSNSGFGVPFSKKLSSIIPLSVLPAWYATDQFSGEIIYHRRILAHPCRTTDPSTASVFYIPFYVGLAVGKVLWGEKINNTAAARDNDCIRLLDWITQQPSWKKTGGNRHFMMVGRISWDFRRSRDKDWGSSFLHMPLMRNVTRLLIERDPWDNREFGVPYPTGFHPRSISDVRLWQTYILNTNRTTLFSFAGAARSYIKNDFRGVLLSQCAKEGTPHCKSVDCSKSLCVDKKGNTLKLFLESKFCLQPRGDSYTRRSIFDCMIAGSIPVFFWKRSAYVQYDWFLPGKQEEYSVMVDRYGVRNGTVEIRKVLEALSEQRVRKMREKLVDLLPKLVYALPETGLSSNNSTMEDAFDVAIYGVMTEWWKNSDSKI</sequence>
<evidence type="ECO:0000313" key="9">
    <source>
        <dbReference type="Proteomes" id="UP000036987"/>
    </source>
</evidence>
<keyword evidence="9" id="KW-1185">Reference proteome</keyword>